<dbReference type="InterPro" id="IPR012309">
    <property type="entry name" value="DNA_ligase_ATP-dep_C"/>
</dbReference>
<proteinExistence type="predicted"/>
<dbReference type="InterPro" id="IPR029710">
    <property type="entry name" value="LIG4"/>
</dbReference>
<dbReference type="EMBL" id="BMOF01000010">
    <property type="protein sequence ID" value="GGJ96345.1"/>
    <property type="molecule type" value="Genomic_DNA"/>
</dbReference>
<dbReference type="GO" id="GO:0006303">
    <property type="term" value="P:double-strand break repair via nonhomologous end joining"/>
    <property type="evidence" value="ECO:0007669"/>
    <property type="project" value="TreeGrafter"/>
</dbReference>
<dbReference type="SUPFAM" id="SSF50249">
    <property type="entry name" value="Nucleic acid-binding proteins"/>
    <property type="match status" value="1"/>
</dbReference>
<dbReference type="GO" id="GO:0003677">
    <property type="term" value="F:DNA binding"/>
    <property type="evidence" value="ECO:0007669"/>
    <property type="project" value="InterPro"/>
</dbReference>
<dbReference type="AlphaFoldDB" id="A0A8J3FAA3"/>
<dbReference type="Gene3D" id="3.30.1490.70">
    <property type="match status" value="1"/>
</dbReference>
<protein>
    <recommendedName>
        <fullName evidence="1">DNA ligase (ATP)</fullName>
        <ecNumber evidence="1">6.5.1.1</ecNumber>
    </recommendedName>
</protein>
<dbReference type="GO" id="GO:0006297">
    <property type="term" value="P:nucleotide-excision repair, DNA gap filling"/>
    <property type="evidence" value="ECO:0007669"/>
    <property type="project" value="TreeGrafter"/>
</dbReference>
<dbReference type="Gene3D" id="2.40.50.140">
    <property type="entry name" value="Nucleic acid-binding proteins"/>
    <property type="match status" value="1"/>
</dbReference>
<dbReference type="InterPro" id="IPR012340">
    <property type="entry name" value="NA-bd_OB-fold"/>
</dbReference>
<dbReference type="GO" id="GO:0005524">
    <property type="term" value="F:ATP binding"/>
    <property type="evidence" value="ECO:0007669"/>
    <property type="project" value="InterPro"/>
</dbReference>
<dbReference type="CDD" id="cd07906">
    <property type="entry name" value="Adenylation_DNA_ligase_LigD_LigC"/>
    <property type="match status" value="1"/>
</dbReference>
<dbReference type="Pfam" id="PF01068">
    <property type="entry name" value="DNA_ligase_A_M"/>
    <property type="match status" value="1"/>
</dbReference>
<evidence type="ECO:0000256" key="2">
    <source>
        <dbReference type="ARBA" id="ARBA00022598"/>
    </source>
</evidence>
<dbReference type="RefSeq" id="WP_188816848.1">
    <property type="nucleotide sequence ID" value="NZ_BMOF01000010.1"/>
</dbReference>
<reference evidence="5" key="1">
    <citation type="journal article" date="2014" name="Int. J. Syst. Evol. Microbiol.">
        <title>Complete genome sequence of Corynebacterium casei LMG S-19264T (=DSM 44701T), isolated from a smear-ripened cheese.</title>
        <authorList>
            <consortium name="US DOE Joint Genome Institute (JGI-PGF)"/>
            <person name="Walter F."/>
            <person name="Albersmeier A."/>
            <person name="Kalinowski J."/>
            <person name="Ruckert C."/>
        </authorList>
    </citation>
    <scope>NUCLEOTIDE SEQUENCE</scope>
    <source>
        <strain evidence="5">JCM 14719</strain>
    </source>
</reference>
<dbReference type="PROSITE" id="PS50160">
    <property type="entry name" value="DNA_LIGASE_A3"/>
    <property type="match status" value="1"/>
</dbReference>
<dbReference type="Proteomes" id="UP000637720">
    <property type="component" value="Unassembled WGS sequence"/>
</dbReference>
<dbReference type="Pfam" id="PF04679">
    <property type="entry name" value="DNA_ligase_A_C"/>
    <property type="match status" value="1"/>
</dbReference>
<dbReference type="PANTHER" id="PTHR45997:SF1">
    <property type="entry name" value="DNA LIGASE 4"/>
    <property type="match status" value="1"/>
</dbReference>
<evidence type="ECO:0000313" key="5">
    <source>
        <dbReference type="EMBL" id="GGJ96345.1"/>
    </source>
</evidence>
<comment type="catalytic activity">
    <reaction evidence="3">
        <text>ATP + (deoxyribonucleotide)n-3'-hydroxyl + 5'-phospho-(deoxyribonucleotide)m = (deoxyribonucleotide)n+m + AMP + diphosphate.</text>
        <dbReference type="EC" id="6.5.1.1"/>
    </reaction>
</comment>
<dbReference type="PANTHER" id="PTHR45997">
    <property type="entry name" value="DNA LIGASE 4"/>
    <property type="match status" value="1"/>
</dbReference>
<evidence type="ECO:0000313" key="6">
    <source>
        <dbReference type="Proteomes" id="UP000637720"/>
    </source>
</evidence>
<dbReference type="EC" id="6.5.1.1" evidence="1"/>
<accession>A0A8J3FAA3</accession>
<name>A0A8J3FAA3_9BACI</name>
<keyword evidence="2 5" id="KW-0436">Ligase</keyword>
<reference evidence="5" key="2">
    <citation type="submission" date="2020-09" db="EMBL/GenBank/DDBJ databases">
        <authorList>
            <person name="Sun Q."/>
            <person name="Ohkuma M."/>
        </authorList>
    </citation>
    <scope>NUCLEOTIDE SEQUENCE</scope>
    <source>
        <strain evidence="5">JCM 14719</strain>
    </source>
</reference>
<dbReference type="Gene3D" id="3.30.470.30">
    <property type="entry name" value="DNA ligase/mRNA capping enzyme"/>
    <property type="match status" value="1"/>
</dbReference>
<feature type="domain" description="ATP-dependent DNA ligase family profile" evidence="4">
    <location>
        <begin position="127"/>
        <end position="207"/>
    </location>
</feature>
<dbReference type="InterPro" id="IPR012310">
    <property type="entry name" value="DNA_ligase_ATP-dep_cent"/>
</dbReference>
<sequence>MARRSSRPSAEAAMPFAPMEPILSRSLPRDPAYVYQVKWDGVRLLADVAPDGVRLWSKKGVDVTLAFPELVAALAPLGRRRRWLDGEAVVLNGEGRPSFADVVRRIRVRHADKAQGYARTLPARYAVFDCLRDGEAVLFAQPWEVRQEYLHNLIPVNSEALFAVETFADGMALWTRVVARGEEGVVAKRRHGLYVPGKRHGDWVKVKASREGVFAVVGLVEHSGRVRSVLLAERTADGAWAYVGRVASGLSERERRLLASGTAHLVTESPPFRGAVERQRGERVRWLVPHLAACVQYREKTPDGRLRHPKLVGFVVPPPDWTGDGEEQ</sequence>
<evidence type="ECO:0000256" key="1">
    <source>
        <dbReference type="ARBA" id="ARBA00012727"/>
    </source>
</evidence>
<keyword evidence="6" id="KW-1185">Reference proteome</keyword>
<evidence type="ECO:0000256" key="3">
    <source>
        <dbReference type="ARBA" id="ARBA00034003"/>
    </source>
</evidence>
<dbReference type="SUPFAM" id="SSF56091">
    <property type="entry name" value="DNA ligase/mRNA capping enzyme, catalytic domain"/>
    <property type="match status" value="1"/>
</dbReference>
<dbReference type="GO" id="GO:0006310">
    <property type="term" value="P:DNA recombination"/>
    <property type="evidence" value="ECO:0007669"/>
    <property type="project" value="InterPro"/>
</dbReference>
<comment type="caution">
    <text evidence="5">The sequence shown here is derived from an EMBL/GenBank/DDBJ whole genome shotgun (WGS) entry which is preliminary data.</text>
</comment>
<organism evidence="5 6">
    <name type="scientific">Calditerricola satsumensis</name>
    <dbReference type="NCBI Taxonomy" id="373054"/>
    <lineage>
        <taxon>Bacteria</taxon>
        <taxon>Bacillati</taxon>
        <taxon>Bacillota</taxon>
        <taxon>Bacilli</taxon>
        <taxon>Bacillales</taxon>
        <taxon>Bacillaceae</taxon>
        <taxon>Calditerricola</taxon>
    </lineage>
</organism>
<dbReference type="GO" id="GO:0003910">
    <property type="term" value="F:DNA ligase (ATP) activity"/>
    <property type="evidence" value="ECO:0007669"/>
    <property type="project" value="UniProtKB-EC"/>
</dbReference>
<evidence type="ECO:0000259" key="4">
    <source>
        <dbReference type="PROSITE" id="PS50160"/>
    </source>
</evidence>
<gene>
    <name evidence="5" type="ORF">GCM10007043_07810</name>
</gene>